<keyword evidence="1" id="KW-1133">Transmembrane helix</keyword>
<evidence type="ECO:0000259" key="2">
    <source>
        <dbReference type="Pfam" id="PF11127"/>
    </source>
</evidence>
<dbReference type="EMBL" id="JALJXV010000001">
    <property type="protein sequence ID" value="MCP1673544.1"/>
    <property type="molecule type" value="Genomic_DNA"/>
</dbReference>
<feature type="transmembrane region" description="Helical" evidence="1">
    <location>
        <begin position="35"/>
        <end position="57"/>
    </location>
</feature>
<feature type="domain" description="Inner membrane protein YgaP-like transmembrane" evidence="2">
    <location>
        <begin position="3"/>
        <end position="61"/>
    </location>
</feature>
<feature type="transmembrane region" description="Helical" evidence="1">
    <location>
        <begin position="12"/>
        <end position="29"/>
    </location>
</feature>
<comment type="caution">
    <text evidence="3">The sequence shown here is derived from an EMBL/GenBank/DDBJ whole genome shotgun (WGS) entry which is preliminary data.</text>
</comment>
<evidence type="ECO:0000313" key="4">
    <source>
        <dbReference type="Proteomes" id="UP001205843"/>
    </source>
</evidence>
<evidence type="ECO:0000256" key="1">
    <source>
        <dbReference type="SAM" id="Phobius"/>
    </source>
</evidence>
<dbReference type="InterPro" id="IPR021309">
    <property type="entry name" value="YgaP-like_TM"/>
</dbReference>
<sequence>MFQRNVGGIDRIARAVLGLAILSLVFVGPQTAWGWLGLIPLATAAIGYCPAYSPFGFRTCRS</sequence>
<gene>
    <name evidence="3" type="ORF">J2T57_000636</name>
</gene>
<reference evidence="3" key="1">
    <citation type="submission" date="2022-03" db="EMBL/GenBank/DDBJ databases">
        <title>Genomic Encyclopedia of Type Strains, Phase III (KMG-III): the genomes of soil and plant-associated and newly described type strains.</title>
        <authorList>
            <person name="Whitman W."/>
        </authorList>
    </citation>
    <scope>NUCLEOTIDE SEQUENCE</scope>
    <source>
        <strain evidence="3">ANL 6-2</strain>
    </source>
</reference>
<protein>
    <recommendedName>
        <fullName evidence="2">Inner membrane protein YgaP-like transmembrane domain-containing protein</fullName>
    </recommendedName>
</protein>
<accession>A0AAE3G1Y8</accession>
<evidence type="ECO:0000313" key="3">
    <source>
        <dbReference type="EMBL" id="MCP1673544.1"/>
    </source>
</evidence>
<name>A0AAE3G1Y8_9GAMM</name>
<proteinExistence type="predicted"/>
<dbReference type="RefSeq" id="WP_253474068.1">
    <property type="nucleotide sequence ID" value="NZ_JALJXV010000001.1"/>
</dbReference>
<keyword evidence="1" id="KW-0812">Transmembrane</keyword>
<keyword evidence="4" id="KW-1185">Reference proteome</keyword>
<dbReference type="Pfam" id="PF11127">
    <property type="entry name" value="YgaP-like_TM"/>
    <property type="match status" value="1"/>
</dbReference>
<keyword evidence="1" id="KW-0472">Membrane</keyword>
<dbReference type="AlphaFoldDB" id="A0AAE3G1Y8"/>
<dbReference type="Proteomes" id="UP001205843">
    <property type="component" value="Unassembled WGS sequence"/>
</dbReference>
<organism evidence="3 4">
    <name type="scientific">Natronocella acetinitrilica</name>
    <dbReference type="NCBI Taxonomy" id="414046"/>
    <lineage>
        <taxon>Bacteria</taxon>
        <taxon>Pseudomonadati</taxon>
        <taxon>Pseudomonadota</taxon>
        <taxon>Gammaproteobacteria</taxon>
        <taxon>Chromatiales</taxon>
        <taxon>Ectothiorhodospiraceae</taxon>
        <taxon>Natronocella</taxon>
    </lineage>
</organism>